<gene>
    <name evidence="11" type="ORF">ABEG18_00100</name>
</gene>
<evidence type="ECO:0000256" key="7">
    <source>
        <dbReference type="ARBA" id="ARBA00022989"/>
    </source>
</evidence>
<protein>
    <submittedName>
        <fullName evidence="11">ABC transporter permease subunit</fullName>
    </submittedName>
</protein>
<dbReference type="GO" id="GO:0006865">
    <property type="term" value="P:amino acid transport"/>
    <property type="evidence" value="ECO:0007669"/>
    <property type="project" value="UniProtKB-KW"/>
</dbReference>
<accession>A0AAU7JNR9</accession>
<dbReference type="Pfam" id="PF00528">
    <property type="entry name" value="BPD_transp_1"/>
    <property type="match status" value="1"/>
</dbReference>
<dbReference type="InterPro" id="IPR010065">
    <property type="entry name" value="AA_ABC_transptr_permease_3TM"/>
</dbReference>
<dbReference type="PROSITE" id="PS50928">
    <property type="entry name" value="ABC_TM1"/>
    <property type="match status" value="1"/>
</dbReference>
<dbReference type="GO" id="GO:0022857">
    <property type="term" value="F:transmembrane transporter activity"/>
    <property type="evidence" value="ECO:0007669"/>
    <property type="project" value="InterPro"/>
</dbReference>
<feature type="transmembrane region" description="Helical" evidence="9">
    <location>
        <begin position="179"/>
        <end position="201"/>
    </location>
</feature>
<feature type="transmembrane region" description="Helical" evidence="9">
    <location>
        <begin position="221"/>
        <end position="244"/>
    </location>
</feature>
<name>A0AAU7JNR9_9HYPH</name>
<keyword evidence="3 9" id="KW-0813">Transport</keyword>
<dbReference type="InterPro" id="IPR000515">
    <property type="entry name" value="MetI-like"/>
</dbReference>
<comment type="similarity">
    <text evidence="2">Belongs to the binding-protein-dependent transport system permease family. HisMQ subfamily.</text>
</comment>
<comment type="subcellular location">
    <subcellularLocation>
        <location evidence="1">Cell inner membrane</location>
        <topology evidence="1">Multi-pass membrane protein</topology>
    </subcellularLocation>
    <subcellularLocation>
        <location evidence="9">Cell membrane</location>
        <topology evidence="9">Multi-pass membrane protein</topology>
    </subcellularLocation>
</comment>
<dbReference type="InterPro" id="IPR035906">
    <property type="entry name" value="MetI-like_sf"/>
</dbReference>
<dbReference type="GO" id="GO:0043190">
    <property type="term" value="C:ATP-binding cassette (ABC) transporter complex"/>
    <property type="evidence" value="ECO:0007669"/>
    <property type="project" value="InterPro"/>
</dbReference>
<evidence type="ECO:0000256" key="4">
    <source>
        <dbReference type="ARBA" id="ARBA00022475"/>
    </source>
</evidence>
<sequence>MLAAVVWRLGSNLADNLDARHMTFSFAFLRDRANFDIPFRIVDWKVGDPYSRALLVCTANTLLVSALGVVAATLIGLAVGVMRLSPNWLVRNTALVYVEVVRNTPQLVQVAFWYIGVLQAMPPLRQSITLPGGALLNIRGLYLPTLHWAPWAEQLWWLAAAMVAVTPFAWRYRRRDRPLGVWALLLPTAAVVGLMAGVTQVEAPALRGFNIAGGVQIPPELVALWAGLSMYSSAFIAEIVRGAIVAVAKGQREAALSLGLKPWQILAKVILPQALRIMVPPLTSQYLNLIKSSSLGAAIAYPELFSIFAGTVLNQTGRELETILILMVIFLSISLSTSAFMNWYNRRVSLVMR</sequence>
<evidence type="ECO:0000256" key="6">
    <source>
        <dbReference type="ARBA" id="ARBA00022970"/>
    </source>
</evidence>
<proteinExistence type="inferred from homology"/>
<dbReference type="CDD" id="cd06261">
    <property type="entry name" value="TM_PBP2"/>
    <property type="match status" value="1"/>
</dbReference>
<keyword evidence="4" id="KW-1003">Cell membrane</keyword>
<evidence type="ECO:0000259" key="10">
    <source>
        <dbReference type="PROSITE" id="PS50928"/>
    </source>
</evidence>
<feature type="transmembrane region" description="Helical" evidence="9">
    <location>
        <begin position="53"/>
        <end position="81"/>
    </location>
</feature>
<dbReference type="AlphaFoldDB" id="A0AAU7JNR9"/>
<dbReference type="InterPro" id="IPR043429">
    <property type="entry name" value="ArtM/GltK/GlnP/TcyL/YhdX-like"/>
</dbReference>
<evidence type="ECO:0000256" key="1">
    <source>
        <dbReference type="ARBA" id="ARBA00004429"/>
    </source>
</evidence>
<keyword evidence="6" id="KW-0029">Amino-acid transport</keyword>
<keyword evidence="8 9" id="KW-0472">Membrane</keyword>
<evidence type="ECO:0000256" key="9">
    <source>
        <dbReference type="RuleBase" id="RU363032"/>
    </source>
</evidence>
<reference evidence="11" key="1">
    <citation type="submission" date="2024-05" db="EMBL/GenBank/DDBJ databases">
        <authorList>
            <person name="Kim S."/>
            <person name="Heo J."/>
            <person name="Choi H."/>
            <person name="Choi Y."/>
            <person name="Kwon S.-W."/>
            <person name="Kim Y."/>
        </authorList>
    </citation>
    <scope>NUCLEOTIDE SEQUENCE</scope>
    <source>
        <strain evidence="11">KACC 23698</strain>
    </source>
</reference>
<dbReference type="SUPFAM" id="SSF161098">
    <property type="entry name" value="MetI-like"/>
    <property type="match status" value="1"/>
</dbReference>
<organism evidence="11">
    <name type="scientific">Alsobacter sp. KACC 23698</name>
    <dbReference type="NCBI Taxonomy" id="3149229"/>
    <lineage>
        <taxon>Bacteria</taxon>
        <taxon>Pseudomonadati</taxon>
        <taxon>Pseudomonadota</taxon>
        <taxon>Alphaproteobacteria</taxon>
        <taxon>Hyphomicrobiales</taxon>
        <taxon>Alsobacteraceae</taxon>
        <taxon>Alsobacter</taxon>
    </lineage>
</organism>
<evidence type="ECO:0000256" key="3">
    <source>
        <dbReference type="ARBA" id="ARBA00022448"/>
    </source>
</evidence>
<feature type="transmembrane region" description="Helical" evidence="9">
    <location>
        <begin position="323"/>
        <end position="344"/>
    </location>
</feature>
<evidence type="ECO:0000256" key="8">
    <source>
        <dbReference type="ARBA" id="ARBA00023136"/>
    </source>
</evidence>
<dbReference type="NCBIfam" id="TIGR01726">
    <property type="entry name" value="HEQRo_perm_3TM"/>
    <property type="match status" value="1"/>
</dbReference>
<dbReference type="RefSeq" id="WP_406858725.1">
    <property type="nucleotide sequence ID" value="NZ_CP157484.1"/>
</dbReference>
<evidence type="ECO:0000313" key="11">
    <source>
        <dbReference type="EMBL" id="XBO41892.1"/>
    </source>
</evidence>
<keyword evidence="7 9" id="KW-1133">Transmembrane helix</keyword>
<feature type="transmembrane region" description="Helical" evidence="9">
    <location>
        <begin position="155"/>
        <end position="172"/>
    </location>
</feature>
<feature type="domain" description="ABC transmembrane type-1" evidence="10">
    <location>
        <begin position="58"/>
        <end position="341"/>
    </location>
</feature>
<keyword evidence="5 9" id="KW-0812">Transmembrane</keyword>
<dbReference type="PANTHER" id="PTHR30614">
    <property type="entry name" value="MEMBRANE COMPONENT OF AMINO ACID ABC TRANSPORTER"/>
    <property type="match status" value="1"/>
</dbReference>
<dbReference type="PANTHER" id="PTHR30614:SF37">
    <property type="entry name" value="AMINO-ACID ABC TRANSPORTER PERMEASE PROTEIN YHDX-RELATED"/>
    <property type="match status" value="1"/>
</dbReference>
<dbReference type="Gene3D" id="1.10.3720.10">
    <property type="entry name" value="MetI-like"/>
    <property type="match status" value="1"/>
</dbReference>
<evidence type="ECO:0000256" key="2">
    <source>
        <dbReference type="ARBA" id="ARBA00010072"/>
    </source>
</evidence>
<dbReference type="EMBL" id="CP157484">
    <property type="protein sequence ID" value="XBO41892.1"/>
    <property type="molecule type" value="Genomic_DNA"/>
</dbReference>
<evidence type="ECO:0000256" key="5">
    <source>
        <dbReference type="ARBA" id="ARBA00022692"/>
    </source>
</evidence>